<dbReference type="NCBIfam" id="TIGR00237">
    <property type="entry name" value="xseA"/>
    <property type="match status" value="1"/>
</dbReference>
<proteinExistence type="inferred from homology"/>
<evidence type="ECO:0000256" key="5">
    <source>
        <dbReference type="RuleBase" id="RU004355"/>
    </source>
</evidence>
<dbReference type="PANTHER" id="PTHR30008">
    <property type="entry name" value="EXODEOXYRIBONUCLEASE 7 LARGE SUBUNIT"/>
    <property type="match status" value="1"/>
</dbReference>
<dbReference type="Pfam" id="PF02601">
    <property type="entry name" value="Exonuc_VII_L"/>
    <property type="match status" value="1"/>
</dbReference>
<keyword evidence="1" id="KW-0963">Cytoplasm</keyword>
<evidence type="ECO:0000256" key="2">
    <source>
        <dbReference type="ARBA" id="ARBA00022722"/>
    </source>
</evidence>
<evidence type="ECO:0000256" key="3">
    <source>
        <dbReference type="ARBA" id="ARBA00022801"/>
    </source>
</evidence>
<dbReference type="InterPro" id="IPR025824">
    <property type="entry name" value="OB-fold_nuc-bd_dom"/>
</dbReference>
<sequence>MPAPDCIKTLSELNAEVAGLIKDRFKDEDCWVTAEIQKVVENSFSGHCYLDLVEKDDGGERTIALARATIWKFKYEVIKPYFEEYARMPLSAGIKVLLKVKPVFSEVYGYSLNVSDIEPAYTLGAAALERERTIRRLKSGQVFDQNKELPFPGLIRRIALVTSSTAAGREDFLNQLDAGQYNFHVEEFPATMQGNEAVASIIAALDAVASDAGSFDVVVIVRGGGAVADLQCFDAYRLAYFCTQFPLPIVTGIGHHRDVSVVDMVAALSLKTPTAVAQFIVDKADMATNAVRDAVQTLRLATLSLVQQASDKFMPLCDKLGYAAGFELHKAGMRASMLQDALSPALLAAVQKAADRLAVLRKETDLCDPRTILARGYCIAAMDGKTVTAADLSVGDNVELEFSDGLRTATVSGPIL</sequence>
<dbReference type="EC" id="3.1.11.6" evidence="5"/>
<keyword evidence="2 5" id="KW-0540">Nuclease</keyword>
<organism evidence="8 9">
    <name type="scientific">Candidatus Enterocola intestinipullorum</name>
    <dbReference type="NCBI Taxonomy" id="2840783"/>
    <lineage>
        <taxon>Bacteria</taxon>
        <taxon>Pseudomonadati</taxon>
        <taxon>Bacteroidota</taxon>
        <taxon>Bacteroidia</taxon>
        <taxon>Bacteroidales</taxon>
        <taxon>Candidatus Enterocola</taxon>
    </lineage>
</organism>
<dbReference type="CDD" id="cd04489">
    <property type="entry name" value="ExoVII_LU_OBF"/>
    <property type="match status" value="1"/>
</dbReference>
<dbReference type="GO" id="GO:0009318">
    <property type="term" value="C:exodeoxyribonuclease VII complex"/>
    <property type="evidence" value="ECO:0007669"/>
    <property type="project" value="UniProtKB-UniRule"/>
</dbReference>
<dbReference type="GO" id="GO:0005737">
    <property type="term" value="C:cytoplasm"/>
    <property type="evidence" value="ECO:0007669"/>
    <property type="project" value="UniProtKB-SubCell"/>
</dbReference>
<accession>A0A9D9HDY7</accession>
<reference evidence="8" key="2">
    <citation type="journal article" date="2021" name="PeerJ">
        <title>Extensive microbial diversity within the chicken gut microbiome revealed by metagenomics and culture.</title>
        <authorList>
            <person name="Gilroy R."/>
            <person name="Ravi A."/>
            <person name="Getino M."/>
            <person name="Pursley I."/>
            <person name="Horton D.L."/>
            <person name="Alikhan N.F."/>
            <person name="Baker D."/>
            <person name="Gharbi K."/>
            <person name="Hall N."/>
            <person name="Watson M."/>
            <person name="Adriaenssens E.M."/>
            <person name="Foster-Nyarko E."/>
            <person name="Jarju S."/>
            <person name="Secka A."/>
            <person name="Antonio M."/>
            <person name="Oren A."/>
            <person name="Chaudhuri R.R."/>
            <person name="La Ragione R."/>
            <person name="Hildebrand F."/>
            <person name="Pallen M.J."/>
        </authorList>
    </citation>
    <scope>NUCLEOTIDE SEQUENCE</scope>
    <source>
        <strain evidence="8">D3-1215</strain>
    </source>
</reference>
<dbReference type="EMBL" id="JADIMR010000009">
    <property type="protein sequence ID" value="MBO8446252.1"/>
    <property type="molecule type" value="Genomic_DNA"/>
</dbReference>
<feature type="domain" description="Exonuclease VII large subunit C-terminal" evidence="6">
    <location>
        <begin position="142"/>
        <end position="316"/>
    </location>
</feature>
<protein>
    <recommendedName>
        <fullName evidence="5">Exodeoxyribonuclease 7 large subunit</fullName>
        <ecNumber evidence="5">3.1.11.6</ecNumber>
    </recommendedName>
</protein>
<dbReference type="InterPro" id="IPR003753">
    <property type="entry name" value="Exonuc_VII_L"/>
</dbReference>
<comment type="similarity">
    <text evidence="5">Belongs to the XseA family.</text>
</comment>
<dbReference type="GO" id="GO:0006308">
    <property type="term" value="P:DNA catabolic process"/>
    <property type="evidence" value="ECO:0007669"/>
    <property type="project" value="UniProtKB-UniRule"/>
</dbReference>
<dbReference type="Pfam" id="PF13742">
    <property type="entry name" value="tRNA_anti_2"/>
    <property type="match status" value="1"/>
</dbReference>
<keyword evidence="4 5" id="KW-0269">Exonuclease</keyword>
<dbReference type="GO" id="GO:0003676">
    <property type="term" value="F:nucleic acid binding"/>
    <property type="evidence" value="ECO:0007669"/>
    <property type="project" value="InterPro"/>
</dbReference>
<dbReference type="GO" id="GO:0008855">
    <property type="term" value="F:exodeoxyribonuclease VII activity"/>
    <property type="evidence" value="ECO:0007669"/>
    <property type="project" value="UniProtKB-UniRule"/>
</dbReference>
<evidence type="ECO:0000256" key="4">
    <source>
        <dbReference type="ARBA" id="ARBA00022839"/>
    </source>
</evidence>
<keyword evidence="3 5" id="KW-0378">Hydrolase</keyword>
<comment type="catalytic activity">
    <reaction evidence="5">
        <text>Exonucleolytic cleavage in either 5'- to 3'- or 3'- to 5'-direction to yield nucleoside 5'-phosphates.</text>
        <dbReference type="EC" id="3.1.11.6"/>
    </reaction>
</comment>
<dbReference type="InterPro" id="IPR020579">
    <property type="entry name" value="Exonuc_VII_lsu_C"/>
</dbReference>
<evidence type="ECO:0000259" key="7">
    <source>
        <dbReference type="Pfam" id="PF13742"/>
    </source>
</evidence>
<comment type="subcellular location">
    <subcellularLocation>
        <location evidence="5">Cytoplasm</location>
    </subcellularLocation>
</comment>
<evidence type="ECO:0000313" key="8">
    <source>
        <dbReference type="EMBL" id="MBO8446252.1"/>
    </source>
</evidence>
<gene>
    <name evidence="8" type="primary">xseA</name>
    <name evidence="8" type="ORF">IAC32_00690</name>
</gene>
<dbReference type="PANTHER" id="PTHR30008:SF0">
    <property type="entry name" value="EXODEOXYRIBONUCLEASE 7 LARGE SUBUNIT"/>
    <property type="match status" value="1"/>
</dbReference>
<dbReference type="Proteomes" id="UP000823637">
    <property type="component" value="Unassembled WGS sequence"/>
</dbReference>
<reference evidence="8" key="1">
    <citation type="submission" date="2020-10" db="EMBL/GenBank/DDBJ databases">
        <authorList>
            <person name="Gilroy R."/>
        </authorList>
    </citation>
    <scope>NUCLEOTIDE SEQUENCE</scope>
    <source>
        <strain evidence="8">D3-1215</strain>
    </source>
</reference>
<evidence type="ECO:0000256" key="1">
    <source>
        <dbReference type="ARBA" id="ARBA00022490"/>
    </source>
</evidence>
<evidence type="ECO:0000259" key="6">
    <source>
        <dbReference type="Pfam" id="PF02601"/>
    </source>
</evidence>
<name>A0A9D9HDY7_9BACT</name>
<feature type="domain" description="OB-fold nucleic acid binding" evidence="7">
    <location>
        <begin position="9"/>
        <end position="118"/>
    </location>
</feature>
<evidence type="ECO:0000313" key="9">
    <source>
        <dbReference type="Proteomes" id="UP000823637"/>
    </source>
</evidence>
<dbReference type="AlphaFoldDB" id="A0A9D9HDY7"/>
<comment type="caution">
    <text evidence="8">The sequence shown here is derived from an EMBL/GenBank/DDBJ whole genome shotgun (WGS) entry which is preliminary data.</text>
</comment>